<organism evidence="1">
    <name type="scientific">Ditylum brightwellii</name>
    <dbReference type="NCBI Taxonomy" id="49249"/>
    <lineage>
        <taxon>Eukaryota</taxon>
        <taxon>Sar</taxon>
        <taxon>Stramenopiles</taxon>
        <taxon>Ochrophyta</taxon>
        <taxon>Bacillariophyta</taxon>
        <taxon>Mediophyceae</taxon>
        <taxon>Lithodesmiophycidae</taxon>
        <taxon>Lithodesmiales</taxon>
        <taxon>Lithodesmiaceae</taxon>
        <taxon>Ditylum</taxon>
    </lineage>
</organism>
<sequence>MQHMAHELWTYCALSLTPDATNNDKETCAAYLDAKSPLLSIFSDIFLQPSPKRCNYAVIGSNALLSGTVHSSFLFLTPLHTSLARTVMRLMIGMDSTILDTSPLLHFSYQKHFMH</sequence>
<protein>
    <submittedName>
        <fullName evidence="1">Uncharacterized protein</fullName>
    </submittedName>
</protein>
<reference evidence="1" key="1">
    <citation type="submission" date="2021-01" db="EMBL/GenBank/DDBJ databases">
        <authorList>
            <person name="Corre E."/>
            <person name="Pelletier E."/>
            <person name="Niang G."/>
            <person name="Scheremetjew M."/>
            <person name="Finn R."/>
            <person name="Kale V."/>
            <person name="Holt S."/>
            <person name="Cochrane G."/>
            <person name="Meng A."/>
            <person name="Brown T."/>
            <person name="Cohen L."/>
        </authorList>
    </citation>
    <scope>NUCLEOTIDE SEQUENCE</scope>
    <source>
        <strain evidence="1">Pop2</strain>
    </source>
</reference>
<accession>A0A6U3VBI7</accession>
<proteinExistence type="predicted"/>
<name>A0A6U3VBI7_9STRA</name>
<dbReference type="AlphaFoldDB" id="A0A6U3VBI7"/>
<dbReference type="EMBL" id="HBGN01038141">
    <property type="protein sequence ID" value="CAD9356268.1"/>
    <property type="molecule type" value="Transcribed_RNA"/>
</dbReference>
<gene>
    <name evidence="1" type="ORF">DBRI1063_LOCUS24408</name>
</gene>
<evidence type="ECO:0000313" key="1">
    <source>
        <dbReference type="EMBL" id="CAD9356268.1"/>
    </source>
</evidence>